<dbReference type="CDD" id="cd00200">
    <property type="entry name" value="WD40"/>
    <property type="match status" value="2"/>
</dbReference>
<dbReference type="PROSITE" id="PS00678">
    <property type="entry name" value="WD_REPEATS_1"/>
    <property type="match status" value="2"/>
</dbReference>
<feature type="repeat" description="WD" evidence="3">
    <location>
        <begin position="612"/>
        <end position="652"/>
    </location>
</feature>
<protein>
    <submittedName>
        <fullName evidence="4">Uncharacterized protein</fullName>
    </submittedName>
</protein>
<dbReference type="PANTHER" id="PTHR19848">
    <property type="entry name" value="WD40 REPEAT PROTEIN"/>
    <property type="match status" value="1"/>
</dbReference>
<dbReference type="SUPFAM" id="SSF50978">
    <property type="entry name" value="WD40 repeat-like"/>
    <property type="match status" value="2"/>
</dbReference>
<comment type="caution">
    <text evidence="4">The sequence shown here is derived from an EMBL/GenBank/DDBJ whole genome shotgun (WGS) entry which is preliminary data.</text>
</comment>
<dbReference type="SMART" id="SM00320">
    <property type="entry name" value="WD40"/>
    <property type="match status" value="13"/>
</dbReference>
<dbReference type="InterPro" id="IPR001680">
    <property type="entry name" value="WD40_rpt"/>
</dbReference>
<dbReference type="OrthoDB" id="434800at2"/>
<dbReference type="Gene3D" id="3.40.50.300">
    <property type="entry name" value="P-loop containing nucleotide triphosphate hydrolases"/>
    <property type="match status" value="1"/>
</dbReference>
<keyword evidence="1 3" id="KW-0853">WD repeat</keyword>
<feature type="repeat" description="WD" evidence="3">
    <location>
        <begin position="1026"/>
        <end position="1067"/>
    </location>
</feature>
<feature type="repeat" description="WD" evidence="3">
    <location>
        <begin position="1068"/>
        <end position="1106"/>
    </location>
</feature>
<keyword evidence="2" id="KW-0677">Repeat</keyword>
<dbReference type="PANTHER" id="PTHR19848:SF8">
    <property type="entry name" value="F-BOX AND WD REPEAT DOMAIN CONTAINING 7"/>
    <property type="match status" value="1"/>
</dbReference>
<dbReference type="Pfam" id="PF14516">
    <property type="entry name" value="AAA_35"/>
    <property type="match status" value="1"/>
</dbReference>
<evidence type="ECO:0000313" key="5">
    <source>
        <dbReference type="Proteomes" id="UP000292459"/>
    </source>
</evidence>
<feature type="repeat" description="WD" evidence="3">
    <location>
        <begin position="778"/>
        <end position="812"/>
    </location>
</feature>
<dbReference type="EMBL" id="QVFV01000001">
    <property type="protein sequence ID" value="RZM82679.1"/>
    <property type="molecule type" value="Genomic_DNA"/>
</dbReference>
<dbReference type="AlphaFoldDB" id="A0A4Q7ELJ5"/>
<dbReference type="InterPro" id="IPR036322">
    <property type="entry name" value="WD40_repeat_dom_sf"/>
</dbReference>
<dbReference type="InterPro" id="IPR020472">
    <property type="entry name" value="WD40_PAC1"/>
</dbReference>
<feature type="repeat" description="WD" evidence="3">
    <location>
        <begin position="695"/>
        <end position="736"/>
    </location>
</feature>
<dbReference type="Pfam" id="PF00400">
    <property type="entry name" value="WD40"/>
    <property type="match status" value="6"/>
</dbReference>
<feature type="repeat" description="WD" evidence="3">
    <location>
        <begin position="653"/>
        <end position="694"/>
    </location>
</feature>
<keyword evidence="5" id="KW-1185">Reference proteome</keyword>
<dbReference type="SUPFAM" id="SSF52540">
    <property type="entry name" value="P-loop containing nucleoside triphosphate hydrolases"/>
    <property type="match status" value="1"/>
</dbReference>
<reference evidence="4 5" key="1">
    <citation type="submission" date="2018-11" db="EMBL/GenBank/DDBJ databases">
        <title>Whole genome sequencing of an environmental sample.</title>
        <authorList>
            <person name="Sarangi A.N."/>
            <person name="Singh D."/>
            <person name="Tripathy S."/>
        </authorList>
    </citation>
    <scope>NUCLEOTIDE SEQUENCE [LARGE SCALE GENOMIC DNA]</scope>
    <source>
        <strain evidence="4 5">Lakshadweep</strain>
    </source>
</reference>
<dbReference type="PROSITE" id="PS50082">
    <property type="entry name" value="WD_REPEATS_2"/>
    <property type="match status" value="11"/>
</dbReference>
<dbReference type="PRINTS" id="PR00320">
    <property type="entry name" value="GPROTEINBRPT"/>
</dbReference>
<dbReference type="InterPro" id="IPR019775">
    <property type="entry name" value="WD40_repeat_CS"/>
</dbReference>
<dbReference type="PROSITE" id="PS50294">
    <property type="entry name" value="WD_REPEATS_REGION"/>
    <property type="match status" value="10"/>
</dbReference>
<proteinExistence type="predicted"/>
<gene>
    <name evidence="4" type="ORF">DYY88_05505</name>
</gene>
<feature type="repeat" description="WD" evidence="3">
    <location>
        <begin position="737"/>
        <end position="771"/>
    </location>
</feature>
<evidence type="ECO:0000256" key="2">
    <source>
        <dbReference type="ARBA" id="ARBA00022737"/>
    </source>
</evidence>
<dbReference type="Pfam" id="PF25173">
    <property type="entry name" value="Beta-prop_WDR3_1st"/>
    <property type="match status" value="1"/>
</dbReference>
<organism evidence="4 5">
    <name type="scientific">Leptolyngbya iicbica LK</name>
    <dbReference type="NCBI Taxonomy" id="2294035"/>
    <lineage>
        <taxon>Bacteria</taxon>
        <taxon>Bacillati</taxon>
        <taxon>Cyanobacteriota</taxon>
        <taxon>Cyanophyceae</taxon>
        <taxon>Leptolyngbyales</taxon>
        <taxon>Leptolyngbyaceae</taxon>
        <taxon>Leptolyngbya group</taxon>
        <taxon>Leptolyngbya</taxon>
        <taxon>Leptolyngbya iicbica</taxon>
    </lineage>
</organism>
<dbReference type="Gene3D" id="2.130.10.10">
    <property type="entry name" value="YVTN repeat-like/Quinoprotein amine dehydrogenase"/>
    <property type="match status" value="4"/>
</dbReference>
<evidence type="ECO:0000313" key="4">
    <source>
        <dbReference type="EMBL" id="RZM82679.1"/>
    </source>
</evidence>
<name>A0A4Q7ELJ5_9CYAN</name>
<feature type="repeat" description="WD" evidence="3">
    <location>
        <begin position="903"/>
        <end position="935"/>
    </location>
</feature>
<accession>A0A4Q7ELJ5</accession>
<evidence type="ECO:0000256" key="3">
    <source>
        <dbReference type="PROSITE-ProRule" id="PRU00221"/>
    </source>
</evidence>
<feature type="repeat" description="WD" evidence="3">
    <location>
        <begin position="862"/>
        <end position="894"/>
    </location>
</feature>
<dbReference type="Proteomes" id="UP000292459">
    <property type="component" value="Unassembled WGS sequence"/>
</dbReference>
<sequence>MAMASFVTPFTESPEMPYQVGGSLRPALPSYVTRQADTQLTTALQAAEFCYVLNSRQMGKSSLLVQTLRKLELAGCRCATVDITSLGSQQVTASQWYRGLVADLWRGLGLFSQGHYKKWWQDQGELPPVQKLQRFFEEVLLEQHPEDEFVILIDEIDSILGLEFSLDDFFALIRYCYNQRAVNPAYRRLTFGIFGVATPSDLIRDRQRTPFNIGQAIALNGFQPHECEPLLVGLRDTIAQAPVVLQEILYWTGGQPFLTHKLCALIWQLAHEQGTPILVSAGKEAAWVQQFVRDRVLHQWESQDEPEHLRTIRDRLLRHPHRTGRLLGLYQQILRQGPVPTDDSEEAIELQLSGLVKKAGDILQIKNPIYQAVFNESWTADHLEHLRPYSQALTAWLAADRQDASRLLRGQALRDAQQWAHSKRLSDEDYQFLAESAESDRREVQMALEADRSQAIAAQLHQSRRNMRLQRWLLGAITTGFVLSTGLGFAAFVESQRASQNEQIARQSEIKALLASARGWFDSNQRLDALLQALRAQRQLTALAQPNAELAQDIEDTLYTIILGVNERNRLAGHTGEVREVAYSPQGDRIASASLDGTVKLWAPDGALLQTLESDAQGIRAIAFSPDGQLLVAGSAGTLYLWDVETGEQRAAIMAHQGLITKLVFSPDGTQVASGSTDKTIKLWNPDDGTLLHTLTGHRAMVRGLAFSPDGQRLASGSADATIKLWNPDDGSLSQTVTGHAATVTDVQFSPDGGRLASGSTDKTLKLWDLSGQLLTTFEGHQAQVTSLDFSPDGQQLASTSEDDELRFWPLNGEPGRAYPGMVEVGRSLDFSPDGQTLVTSGRIDDPAPIVWQLESPLYSVVKTHAAAVIAIAVSPDGQTIASAGTDGQIQLWQPDGTSLKVFSGHRAPIIYLAFSPDGSQFASSSFDGTVRLWQADGTPIRTITGDTRLGGLIAFHPTAAEFAISGDDQVVRRFQLDGTQISAIPTQSRLNSSIAWQPQGTQLAIGDGEPIRLIAMEEDSPILNLSGHIGPLNDLEFQADGQVLASASDDRTARLWDATTGETLQVLTGHTDVVWDVTFAPESSLTVLNDLYLATGSADNTIKLWGADGTLHTTLDRHTAKVLRLAFSPDGQYLFSASNDNTVIRWDLPAIMTLDPVDYACRWVADYLQTNAGLSDDDRQLCDR</sequence>
<feature type="repeat" description="WD" evidence="3">
    <location>
        <begin position="571"/>
        <end position="602"/>
    </location>
</feature>
<dbReference type="InterPro" id="IPR027417">
    <property type="entry name" value="P-loop_NTPase"/>
</dbReference>
<feature type="repeat" description="WD" evidence="3">
    <location>
        <begin position="1116"/>
        <end position="1149"/>
    </location>
</feature>
<evidence type="ECO:0000256" key="1">
    <source>
        <dbReference type="ARBA" id="ARBA00022574"/>
    </source>
</evidence>
<dbReference type="InterPro" id="IPR015943">
    <property type="entry name" value="WD40/YVTN_repeat-like_dom_sf"/>
</dbReference>